<evidence type="ECO:0000313" key="2">
    <source>
        <dbReference type="Proteomes" id="UP001177021"/>
    </source>
</evidence>
<organism evidence="1 2">
    <name type="scientific">Trifolium pratense</name>
    <name type="common">Red clover</name>
    <dbReference type="NCBI Taxonomy" id="57577"/>
    <lineage>
        <taxon>Eukaryota</taxon>
        <taxon>Viridiplantae</taxon>
        <taxon>Streptophyta</taxon>
        <taxon>Embryophyta</taxon>
        <taxon>Tracheophyta</taxon>
        <taxon>Spermatophyta</taxon>
        <taxon>Magnoliopsida</taxon>
        <taxon>eudicotyledons</taxon>
        <taxon>Gunneridae</taxon>
        <taxon>Pentapetalae</taxon>
        <taxon>rosids</taxon>
        <taxon>fabids</taxon>
        <taxon>Fabales</taxon>
        <taxon>Fabaceae</taxon>
        <taxon>Papilionoideae</taxon>
        <taxon>50 kb inversion clade</taxon>
        <taxon>NPAAA clade</taxon>
        <taxon>Hologalegina</taxon>
        <taxon>IRL clade</taxon>
        <taxon>Trifolieae</taxon>
        <taxon>Trifolium</taxon>
    </lineage>
</organism>
<accession>A0ACB0J4V1</accession>
<evidence type="ECO:0000313" key="1">
    <source>
        <dbReference type="EMBL" id="CAJ2639514.1"/>
    </source>
</evidence>
<comment type="caution">
    <text evidence="1">The sequence shown here is derived from an EMBL/GenBank/DDBJ whole genome shotgun (WGS) entry which is preliminary data.</text>
</comment>
<dbReference type="EMBL" id="CASHSV030000024">
    <property type="protein sequence ID" value="CAJ2639514.1"/>
    <property type="molecule type" value="Genomic_DNA"/>
</dbReference>
<keyword evidence="2" id="KW-1185">Reference proteome</keyword>
<reference evidence="1" key="1">
    <citation type="submission" date="2023-10" db="EMBL/GenBank/DDBJ databases">
        <authorList>
            <person name="Rodriguez Cubillos JULIANA M."/>
            <person name="De Vega J."/>
        </authorList>
    </citation>
    <scope>NUCLEOTIDE SEQUENCE</scope>
</reference>
<name>A0ACB0J4V1_TRIPR</name>
<sequence>MAEIIKFVCFMIIFLFLIFVAKNVEATRCYTDADCPKDSCPKARTKPKCVAFVCRCVPIIYPDK</sequence>
<gene>
    <name evidence="1" type="ORF">MILVUS5_LOCUS9522</name>
</gene>
<proteinExistence type="predicted"/>
<protein>
    <submittedName>
        <fullName evidence="1">Uncharacterized protein</fullName>
    </submittedName>
</protein>
<dbReference type="Proteomes" id="UP001177021">
    <property type="component" value="Unassembled WGS sequence"/>
</dbReference>